<name>A0ABU3PCQ6_9BURK</name>
<feature type="transmembrane region" description="Helical" evidence="1">
    <location>
        <begin position="66"/>
        <end position="83"/>
    </location>
</feature>
<dbReference type="RefSeq" id="WP_315650629.1">
    <property type="nucleotide sequence ID" value="NZ_JAVXZY010000004.1"/>
</dbReference>
<accession>A0ABU3PCQ6</accession>
<evidence type="ECO:0000313" key="2">
    <source>
        <dbReference type="EMBL" id="MDT9000080.1"/>
    </source>
</evidence>
<keyword evidence="1" id="KW-1133">Transmembrane helix</keyword>
<dbReference type="EMBL" id="JAVXZY010000004">
    <property type="protein sequence ID" value="MDT9000080.1"/>
    <property type="molecule type" value="Genomic_DNA"/>
</dbReference>
<keyword evidence="1" id="KW-0472">Membrane</keyword>
<proteinExistence type="predicted"/>
<evidence type="ECO:0000313" key="3">
    <source>
        <dbReference type="Proteomes" id="UP001246372"/>
    </source>
</evidence>
<dbReference type="Proteomes" id="UP001246372">
    <property type="component" value="Unassembled WGS sequence"/>
</dbReference>
<protein>
    <submittedName>
        <fullName evidence="2">Uncharacterized protein</fullName>
    </submittedName>
</protein>
<organism evidence="2 3">
    <name type="scientific">Roseateles aquae</name>
    <dbReference type="NCBI Taxonomy" id="3077235"/>
    <lineage>
        <taxon>Bacteria</taxon>
        <taxon>Pseudomonadati</taxon>
        <taxon>Pseudomonadota</taxon>
        <taxon>Betaproteobacteria</taxon>
        <taxon>Burkholderiales</taxon>
        <taxon>Sphaerotilaceae</taxon>
        <taxon>Roseateles</taxon>
    </lineage>
</organism>
<reference evidence="2" key="1">
    <citation type="submission" date="2023-09" db="EMBL/GenBank/DDBJ databases">
        <title>Paucibacter sp. APW11 Genome sequencing and assembly.</title>
        <authorList>
            <person name="Kim I."/>
        </authorList>
    </citation>
    <scope>NUCLEOTIDE SEQUENCE</scope>
    <source>
        <strain evidence="2">APW11</strain>
    </source>
</reference>
<comment type="caution">
    <text evidence="2">The sequence shown here is derived from an EMBL/GenBank/DDBJ whole genome shotgun (WGS) entry which is preliminary data.</text>
</comment>
<sequence length="84" mass="9690">MRHANLQQSERGENRHLHGARLKRTRFGAEQRRPLLLTQLGIDQPLPALQAPSGGAQPCHRRIKRYWYFFGLALVFHYVPSAMA</sequence>
<keyword evidence="3" id="KW-1185">Reference proteome</keyword>
<gene>
    <name evidence="2" type="ORF">RQP53_12460</name>
</gene>
<evidence type="ECO:0000256" key="1">
    <source>
        <dbReference type="SAM" id="Phobius"/>
    </source>
</evidence>
<keyword evidence="1" id="KW-0812">Transmembrane</keyword>